<comment type="caution">
    <text evidence="3">The sequence shown here is derived from an EMBL/GenBank/DDBJ whole genome shotgun (WGS) entry which is preliminary data.</text>
</comment>
<feature type="domain" description="Fe/B12 periplasmic-binding" evidence="2">
    <location>
        <begin position="108"/>
        <end position="384"/>
    </location>
</feature>
<evidence type="ECO:0000259" key="2">
    <source>
        <dbReference type="PROSITE" id="PS50983"/>
    </source>
</evidence>
<dbReference type="PANTHER" id="PTHR30535:SF34">
    <property type="entry name" value="MOLYBDATE-BINDING PROTEIN MOLA"/>
    <property type="match status" value="1"/>
</dbReference>
<protein>
    <submittedName>
        <fullName evidence="3">ABC transporter substrate-binding protein</fullName>
    </submittedName>
</protein>
<evidence type="ECO:0000313" key="3">
    <source>
        <dbReference type="EMBL" id="HJG30431.1"/>
    </source>
</evidence>
<name>A0A921LPZ7_9ACTN</name>
<reference evidence="3" key="1">
    <citation type="journal article" date="2021" name="PeerJ">
        <title>Extensive microbial diversity within the chicken gut microbiome revealed by metagenomics and culture.</title>
        <authorList>
            <person name="Gilroy R."/>
            <person name="Ravi A."/>
            <person name="Getino M."/>
            <person name="Pursley I."/>
            <person name="Horton D.L."/>
            <person name="Alikhan N.F."/>
            <person name="Baker D."/>
            <person name="Gharbi K."/>
            <person name="Hall N."/>
            <person name="Watson M."/>
            <person name="Adriaenssens E.M."/>
            <person name="Foster-Nyarko E."/>
            <person name="Jarju S."/>
            <person name="Secka A."/>
            <person name="Antonio M."/>
            <person name="Oren A."/>
            <person name="Chaudhuri R.R."/>
            <person name="La Ragione R."/>
            <person name="Hildebrand F."/>
            <person name="Pallen M.J."/>
        </authorList>
    </citation>
    <scope>NUCLEOTIDE SEQUENCE</scope>
    <source>
        <strain evidence="3">ChiGjej2B2-7701</strain>
    </source>
</reference>
<accession>A0A921LPZ7</accession>
<dbReference type="InterPro" id="IPR050902">
    <property type="entry name" value="ABC_Transporter_SBP"/>
</dbReference>
<dbReference type="Gene3D" id="3.40.50.1980">
    <property type="entry name" value="Nitrogenase molybdenum iron protein domain"/>
    <property type="match status" value="1"/>
</dbReference>
<dbReference type="PROSITE" id="PS50983">
    <property type="entry name" value="FE_B12_PBP"/>
    <property type="match status" value="1"/>
</dbReference>
<evidence type="ECO:0000313" key="4">
    <source>
        <dbReference type="Proteomes" id="UP000746751"/>
    </source>
</evidence>
<organism evidence="3 4">
    <name type="scientific">Collinsella ihumii</name>
    <dbReference type="NCBI Taxonomy" id="1720204"/>
    <lineage>
        <taxon>Bacteria</taxon>
        <taxon>Bacillati</taxon>
        <taxon>Actinomycetota</taxon>
        <taxon>Coriobacteriia</taxon>
        <taxon>Coriobacteriales</taxon>
        <taxon>Coriobacteriaceae</taxon>
        <taxon>Collinsella</taxon>
    </lineage>
</organism>
<dbReference type="Proteomes" id="UP000746751">
    <property type="component" value="Unassembled WGS sequence"/>
</dbReference>
<dbReference type="SUPFAM" id="SSF53807">
    <property type="entry name" value="Helical backbone' metal receptor"/>
    <property type="match status" value="1"/>
</dbReference>
<reference evidence="3" key="2">
    <citation type="submission" date="2021-09" db="EMBL/GenBank/DDBJ databases">
        <authorList>
            <person name="Gilroy R."/>
        </authorList>
    </citation>
    <scope>NUCLEOTIDE SEQUENCE</scope>
    <source>
        <strain evidence="3">ChiGjej2B2-7701</strain>
    </source>
</reference>
<dbReference type="PANTHER" id="PTHR30535">
    <property type="entry name" value="VITAMIN B12-BINDING PROTEIN"/>
    <property type="match status" value="1"/>
</dbReference>
<dbReference type="Pfam" id="PF01497">
    <property type="entry name" value="Peripla_BP_2"/>
    <property type="match status" value="1"/>
</dbReference>
<comment type="similarity">
    <text evidence="1">Belongs to the bacterial solute-binding protein 8 family.</text>
</comment>
<sequence length="391" mass="41502">MAGLSGCGRSPVADGGSAASALEGSAQTSGRCARAATSSFRNADLGCDLRHTGTLELAYARNFTVDEYEGGYRLVCISNGERFLVIPEGASVPEGLAADIVTIRQPARTYLVSTGMICLLDEIDALDEVSVSSVTAEDSPSERLSQAIEDGAVSYGGKYSAPDFELIAQTGCTLAIENTKINHAPDIKQKLQDLGVTVLTEQSSSEPEVLGRLEWIKLMGVVFGREDEANEAFARIAQRVEDTAAQAPTGKTVAFFYINDDGAAVTRRSTDYVSQMIELAGGTFLSFDPTDDAEGSSSVQAVIDLETFYARAKDADVVIYNTTVDSSVASIDDLIGKNPLLADFKAIQEGNVFACDEDMYQAMTSMDGIIGDMRSALTGADGNASYIWKLG</sequence>
<dbReference type="AlphaFoldDB" id="A0A921LPZ7"/>
<gene>
    <name evidence="3" type="ORF">K8U80_03425</name>
</gene>
<dbReference type="EMBL" id="DYVF01000025">
    <property type="protein sequence ID" value="HJG30431.1"/>
    <property type="molecule type" value="Genomic_DNA"/>
</dbReference>
<proteinExistence type="inferred from homology"/>
<dbReference type="InterPro" id="IPR002491">
    <property type="entry name" value="ABC_transptr_periplasmic_BD"/>
</dbReference>
<evidence type="ECO:0000256" key="1">
    <source>
        <dbReference type="ARBA" id="ARBA00008814"/>
    </source>
</evidence>